<dbReference type="PROSITE" id="PS50158">
    <property type="entry name" value="ZF_CCHC"/>
    <property type="match status" value="1"/>
</dbReference>
<dbReference type="GO" id="GO:0008270">
    <property type="term" value="F:zinc ion binding"/>
    <property type="evidence" value="ECO:0007669"/>
    <property type="project" value="UniProtKB-KW"/>
</dbReference>
<dbReference type="InterPro" id="IPR032567">
    <property type="entry name" value="RTL1-rel"/>
</dbReference>
<sequence>MTSRPTPPESPQDTRAFEDAVSRNPSEWFHFCQQAYAYMESQDTQIANLSDHITTLDERTASLETKIIEESAANRNLLAQMKDKDIQIIEATVTARLAQQASLPTVRVITPEASGTSPAEETTAPHLGTTPPPAAGSTTSSRLSEKLPDPDKFEGSRSDLRRFLHQVHAEMTANADRLPTTTSRLTYVAGRLTGKAYALILPRTVFGIPQFSDYPELLTYLENAFGDPDRVQNAQNRLHQLRQRHQDFSTYFSEFQRLALEGEMADSNLTPLLFQGISRELQDMLLHNPPPSREFHQYANHLQTLDNRYRQHQQQIQRSQPPRPTLHQNHRQTSPRRGRSPPSHGPPRHTMPAVAPVNDPMDLSNQRRPWGPNRREKNLCFRCGSDSHHIRDCRKPDTRRTQARFAALNNEDLSPARSPDSPALDSRKSTPSPDRTENGVSLP</sequence>
<dbReference type="PANTHER" id="PTHR15503:SF29">
    <property type="entry name" value="CCHC-TYPE DOMAIN-CONTAINING PROTEIN-RELATED"/>
    <property type="match status" value="1"/>
</dbReference>
<dbReference type="GO" id="GO:0003676">
    <property type="term" value="F:nucleic acid binding"/>
    <property type="evidence" value="ECO:0007669"/>
    <property type="project" value="InterPro"/>
</dbReference>
<name>A0A9Q0BAH3_9HYPO</name>
<protein>
    <recommendedName>
        <fullName evidence="3">CCHC-type domain-containing protein</fullName>
    </recommendedName>
</protein>
<dbReference type="InterPro" id="IPR036875">
    <property type="entry name" value="Znf_CCHC_sf"/>
</dbReference>
<keyword evidence="1" id="KW-0479">Metal-binding</keyword>
<feature type="region of interest" description="Disordered" evidence="2">
    <location>
        <begin position="108"/>
        <end position="155"/>
    </location>
</feature>
<feature type="compositionally biased region" description="Basic residues" evidence="2">
    <location>
        <begin position="328"/>
        <end position="339"/>
    </location>
</feature>
<evidence type="ECO:0000313" key="5">
    <source>
        <dbReference type="Proteomes" id="UP001055219"/>
    </source>
</evidence>
<dbReference type="GeneID" id="75831357"/>
<dbReference type="EMBL" id="JAGIXG020000182">
    <property type="protein sequence ID" value="KAI6777575.1"/>
    <property type="molecule type" value="Genomic_DNA"/>
</dbReference>
<keyword evidence="5" id="KW-1185">Reference proteome</keyword>
<proteinExistence type="predicted"/>
<reference evidence="4" key="2">
    <citation type="submission" date="2022-07" db="EMBL/GenBank/DDBJ databases">
        <authorList>
            <person name="Goncalves M.F.M."/>
            <person name="Hilario S."/>
            <person name="Van De Peer Y."/>
            <person name="Esteves A.C."/>
            <person name="Alves A."/>
        </authorList>
    </citation>
    <scope>NUCLEOTIDE SEQUENCE</scope>
    <source>
        <strain evidence="4">MUM 19.33</strain>
    </source>
</reference>
<dbReference type="PANTHER" id="PTHR15503">
    <property type="entry name" value="LDOC1 RELATED"/>
    <property type="match status" value="1"/>
</dbReference>
<accession>A0A9Q0BAH3</accession>
<feature type="domain" description="CCHC-type" evidence="3">
    <location>
        <begin position="380"/>
        <end position="395"/>
    </location>
</feature>
<comment type="caution">
    <text evidence="4">The sequence shown here is derived from an EMBL/GenBank/DDBJ whole genome shotgun (WGS) entry which is preliminary data.</text>
</comment>
<feature type="compositionally biased region" description="Basic and acidic residues" evidence="2">
    <location>
        <begin position="373"/>
        <end position="400"/>
    </location>
</feature>
<reference evidence="4" key="1">
    <citation type="journal article" date="2021" name="J Fungi (Basel)">
        <title>Genomic and Metabolomic Analyses of the Marine Fungus Emericellopsis cladophorae: Insights into Saltwater Adaptability Mechanisms and Its Biosynthetic Potential.</title>
        <authorList>
            <person name="Goncalves M.F.M."/>
            <person name="Hilario S."/>
            <person name="Van de Peer Y."/>
            <person name="Esteves A.C."/>
            <person name="Alves A."/>
        </authorList>
    </citation>
    <scope>NUCLEOTIDE SEQUENCE</scope>
    <source>
        <strain evidence="4">MUM 19.33</strain>
    </source>
</reference>
<keyword evidence="1" id="KW-0863">Zinc-finger</keyword>
<dbReference type="InterPro" id="IPR001878">
    <property type="entry name" value="Znf_CCHC"/>
</dbReference>
<feature type="compositionally biased region" description="Basic and acidic residues" evidence="2">
    <location>
        <begin position="143"/>
        <end position="155"/>
    </location>
</feature>
<feature type="region of interest" description="Disordered" evidence="2">
    <location>
        <begin position="310"/>
        <end position="443"/>
    </location>
</feature>
<evidence type="ECO:0000259" key="3">
    <source>
        <dbReference type="PROSITE" id="PS50158"/>
    </source>
</evidence>
<dbReference type="AlphaFoldDB" id="A0A9Q0BAH3"/>
<dbReference type="Proteomes" id="UP001055219">
    <property type="component" value="Unassembled WGS sequence"/>
</dbReference>
<evidence type="ECO:0000256" key="2">
    <source>
        <dbReference type="SAM" id="MobiDB-lite"/>
    </source>
</evidence>
<dbReference type="RefSeq" id="XP_051358431.1">
    <property type="nucleotide sequence ID" value="XM_051510695.1"/>
</dbReference>
<organism evidence="4 5">
    <name type="scientific">Emericellopsis cladophorae</name>
    <dbReference type="NCBI Taxonomy" id="2686198"/>
    <lineage>
        <taxon>Eukaryota</taxon>
        <taxon>Fungi</taxon>
        <taxon>Dikarya</taxon>
        <taxon>Ascomycota</taxon>
        <taxon>Pezizomycotina</taxon>
        <taxon>Sordariomycetes</taxon>
        <taxon>Hypocreomycetidae</taxon>
        <taxon>Hypocreales</taxon>
        <taxon>Bionectriaceae</taxon>
        <taxon>Emericellopsis</taxon>
    </lineage>
</organism>
<dbReference type="SUPFAM" id="SSF57756">
    <property type="entry name" value="Retrovirus zinc finger-like domains"/>
    <property type="match status" value="1"/>
</dbReference>
<evidence type="ECO:0000256" key="1">
    <source>
        <dbReference type="PROSITE-ProRule" id="PRU00047"/>
    </source>
</evidence>
<keyword evidence="1" id="KW-0862">Zinc</keyword>
<dbReference type="OrthoDB" id="5101509at2759"/>
<gene>
    <name evidence="4" type="ORF">J7T54_004871</name>
</gene>
<evidence type="ECO:0000313" key="4">
    <source>
        <dbReference type="EMBL" id="KAI6777575.1"/>
    </source>
</evidence>